<dbReference type="Proteomes" id="UP000807353">
    <property type="component" value="Unassembled WGS sequence"/>
</dbReference>
<feature type="compositionally biased region" description="Low complexity" evidence="1">
    <location>
        <begin position="164"/>
        <end position="187"/>
    </location>
</feature>
<dbReference type="AlphaFoldDB" id="A0A9P5YGZ0"/>
<reference evidence="2" key="1">
    <citation type="submission" date="2020-11" db="EMBL/GenBank/DDBJ databases">
        <authorList>
            <consortium name="DOE Joint Genome Institute"/>
            <person name="Ahrendt S."/>
            <person name="Riley R."/>
            <person name="Andreopoulos W."/>
            <person name="Labutti K."/>
            <person name="Pangilinan J."/>
            <person name="Ruiz-Duenas F.J."/>
            <person name="Barrasa J.M."/>
            <person name="Sanchez-Garcia M."/>
            <person name="Camarero S."/>
            <person name="Miyauchi S."/>
            <person name="Serrano A."/>
            <person name="Linde D."/>
            <person name="Babiker R."/>
            <person name="Drula E."/>
            <person name="Ayuso-Fernandez I."/>
            <person name="Pacheco R."/>
            <person name="Padilla G."/>
            <person name="Ferreira P."/>
            <person name="Barriuso J."/>
            <person name="Kellner H."/>
            <person name="Castanera R."/>
            <person name="Alfaro M."/>
            <person name="Ramirez L."/>
            <person name="Pisabarro A.G."/>
            <person name="Kuo A."/>
            <person name="Tritt A."/>
            <person name="Lipzen A."/>
            <person name="He G."/>
            <person name="Yan M."/>
            <person name="Ng V."/>
            <person name="Cullen D."/>
            <person name="Martin F."/>
            <person name="Rosso M.-N."/>
            <person name="Henrissat B."/>
            <person name="Hibbett D."/>
            <person name="Martinez A.T."/>
            <person name="Grigoriev I.V."/>
        </authorList>
    </citation>
    <scope>NUCLEOTIDE SEQUENCE</scope>
    <source>
        <strain evidence="2">CBS 247.69</strain>
    </source>
</reference>
<gene>
    <name evidence="2" type="ORF">BDZ94DRAFT_1244568</name>
</gene>
<organism evidence="2 3">
    <name type="scientific">Collybia nuda</name>
    <dbReference type="NCBI Taxonomy" id="64659"/>
    <lineage>
        <taxon>Eukaryota</taxon>
        <taxon>Fungi</taxon>
        <taxon>Dikarya</taxon>
        <taxon>Basidiomycota</taxon>
        <taxon>Agaricomycotina</taxon>
        <taxon>Agaricomycetes</taxon>
        <taxon>Agaricomycetidae</taxon>
        <taxon>Agaricales</taxon>
        <taxon>Tricholomatineae</taxon>
        <taxon>Clitocybaceae</taxon>
        <taxon>Collybia</taxon>
    </lineage>
</organism>
<sequence length="221" mass="23817">MSLSVDDLASSFSSSHIGQEAIDLATLQAQLAQTLFGQPIAHSSKGERQVPYKNNYTQPCNTPTTATSLASNWGGSAGSGSSWNVEAMYDNRSEMEEDERMVEDLLLPSSPMSATTNSPLAGSATQYSSYTNSEFDSPSSSFTSADPFYLAQAQASQNYNAASQSAFSQYGRPQQQSPFLSSPQQHPVPHHHESFHCRPTPPHLSLDTHALFAATAATFNI</sequence>
<comment type="caution">
    <text evidence="2">The sequence shown here is derived from an EMBL/GenBank/DDBJ whole genome shotgun (WGS) entry which is preliminary data.</text>
</comment>
<protein>
    <submittedName>
        <fullName evidence="2">Uncharacterized protein</fullName>
    </submittedName>
</protein>
<accession>A0A9P5YGZ0</accession>
<dbReference type="EMBL" id="MU150231">
    <property type="protein sequence ID" value="KAF9468777.1"/>
    <property type="molecule type" value="Genomic_DNA"/>
</dbReference>
<feature type="region of interest" description="Disordered" evidence="1">
    <location>
        <begin position="109"/>
        <end position="138"/>
    </location>
</feature>
<evidence type="ECO:0000313" key="2">
    <source>
        <dbReference type="EMBL" id="KAF9468777.1"/>
    </source>
</evidence>
<evidence type="ECO:0000313" key="3">
    <source>
        <dbReference type="Proteomes" id="UP000807353"/>
    </source>
</evidence>
<feature type="region of interest" description="Disordered" evidence="1">
    <location>
        <begin position="164"/>
        <end position="200"/>
    </location>
</feature>
<keyword evidence="3" id="KW-1185">Reference proteome</keyword>
<name>A0A9P5YGZ0_9AGAR</name>
<proteinExistence type="predicted"/>
<dbReference type="OrthoDB" id="3262664at2759"/>
<feature type="compositionally biased region" description="Polar residues" evidence="1">
    <location>
        <begin position="110"/>
        <end position="132"/>
    </location>
</feature>
<evidence type="ECO:0000256" key="1">
    <source>
        <dbReference type="SAM" id="MobiDB-lite"/>
    </source>
</evidence>